<accession>A0A0D2A0R6</accession>
<dbReference type="EMBL" id="KN847493">
    <property type="protein sequence ID" value="KIW18547.1"/>
    <property type="molecule type" value="Genomic_DNA"/>
</dbReference>
<keyword evidence="3" id="KW-1185">Reference proteome</keyword>
<dbReference type="HOGENOM" id="CLU_2158399_0_0_1"/>
<dbReference type="OrthoDB" id="10460354at2759"/>
<dbReference type="Proteomes" id="UP000053328">
    <property type="component" value="Unassembled WGS sequence"/>
</dbReference>
<dbReference type="VEuPathDB" id="FungiDB:PV08_02835"/>
<name>A0A0D2A0R6_9EURO</name>
<evidence type="ECO:0000313" key="3">
    <source>
        <dbReference type="Proteomes" id="UP000053328"/>
    </source>
</evidence>
<dbReference type="AlphaFoldDB" id="A0A0D2A0R6"/>
<evidence type="ECO:0000313" key="2">
    <source>
        <dbReference type="EMBL" id="KIW18547.1"/>
    </source>
</evidence>
<sequence>MNENATIDSEDCQRRPQPAPGNNSNISQQSSPFLAAFNRASMAVMQTLDWPENEFLQWAKTDVNEAVAAAEEDIASLDYICQQSMTPEVLPSTLEAAPSMENGLSIFVQPK</sequence>
<protein>
    <submittedName>
        <fullName evidence="2">Uncharacterized protein</fullName>
    </submittedName>
</protein>
<proteinExistence type="predicted"/>
<dbReference type="GeneID" id="27329918"/>
<reference evidence="2 3" key="1">
    <citation type="submission" date="2015-01" db="EMBL/GenBank/DDBJ databases">
        <title>The Genome Sequence of Exophiala spinifera CBS89968.</title>
        <authorList>
            <consortium name="The Broad Institute Genomics Platform"/>
            <person name="Cuomo C."/>
            <person name="de Hoog S."/>
            <person name="Gorbushina A."/>
            <person name="Stielow B."/>
            <person name="Teixiera M."/>
            <person name="Abouelleil A."/>
            <person name="Chapman S.B."/>
            <person name="Priest M."/>
            <person name="Young S.K."/>
            <person name="Wortman J."/>
            <person name="Nusbaum C."/>
            <person name="Birren B."/>
        </authorList>
    </citation>
    <scope>NUCLEOTIDE SEQUENCE [LARGE SCALE GENOMIC DNA]</scope>
    <source>
        <strain evidence="2 3">CBS 89968</strain>
    </source>
</reference>
<feature type="compositionally biased region" description="Polar residues" evidence="1">
    <location>
        <begin position="20"/>
        <end position="30"/>
    </location>
</feature>
<gene>
    <name evidence="2" type="ORF">PV08_02835</name>
</gene>
<organism evidence="2 3">
    <name type="scientific">Exophiala spinifera</name>
    <dbReference type="NCBI Taxonomy" id="91928"/>
    <lineage>
        <taxon>Eukaryota</taxon>
        <taxon>Fungi</taxon>
        <taxon>Dikarya</taxon>
        <taxon>Ascomycota</taxon>
        <taxon>Pezizomycotina</taxon>
        <taxon>Eurotiomycetes</taxon>
        <taxon>Chaetothyriomycetidae</taxon>
        <taxon>Chaetothyriales</taxon>
        <taxon>Herpotrichiellaceae</taxon>
        <taxon>Exophiala</taxon>
    </lineage>
</organism>
<evidence type="ECO:0000256" key="1">
    <source>
        <dbReference type="SAM" id="MobiDB-lite"/>
    </source>
</evidence>
<feature type="region of interest" description="Disordered" evidence="1">
    <location>
        <begin position="1"/>
        <end position="30"/>
    </location>
</feature>
<dbReference type="RefSeq" id="XP_016238763.1">
    <property type="nucleotide sequence ID" value="XM_016377193.1"/>
</dbReference>